<organism evidence="1 2">
    <name type="scientific">Salinarimonas ramus</name>
    <dbReference type="NCBI Taxonomy" id="690164"/>
    <lineage>
        <taxon>Bacteria</taxon>
        <taxon>Pseudomonadati</taxon>
        <taxon>Pseudomonadota</taxon>
        <taxon>Alphaproteobacteria</taxon>
        <taxon>Hyphomicrobiales</taxon>
        <taxon>Salinarimonadaceae</taxon>
        <taxon>Salinarimonas</taxon>
    </lineage>
</organism>
<dbReference type="EMBL" id="BMMF01000014">
    <property type="protein sequence ID" value="GGK49515.1"/>
    <property type="molecule type" value="Genomic_DNA"/>
</dbReference>
<name>A0A917QHL7_9HYPH</name>
<dbReference type="Proteomes" id="UP000600449">
    <property type="component" value="Unassembled WGS sequence"/>
</dbReference>
<dbReference type="InterPro" id="IPR027417">
    <property type="entry name" value="P-loop_NTPase"/>
</dbReference>
<dbReference type="PANTHER" id="PTHR48419:SF1">
    <property type="entry name" value="SULFOTRANSFERASE DOMAIN-CONTAINING PROTEIN"/>
    <property type="match status" value="1"/>
</dbReference>
<reference evidence="1 2" key="1">
    <citation type="journal article" date="2014" name="Int. J. Syst. Evol. Microbiol.">
        <title>Complete genome sequence of Corynebacterium casei LMG S-19264T (=DSM 44701T), isolated from a smear-ripened cheese.</title>
        <authorList>
            <consortium name="US DOE Joint Genome Institute (JGI-PGF)"/>
            <person name="Walter F."/>
            <person name="Albersmeier A."/>
            <person name="Kalinowski J."/>
            <person name="Ruckert C."/>
        </authorList>
    </citation>
    <scope>NUCLEOTIDE SEQUENCE [LARGE SCALE GENOMIC DNA]</scope>
    <source>
        <strain evidence="1 2">CGMCC 1.9161</strain>
    </source>
</reference>
<dbReference type="Pfam" id="PF19798">
    <property type="entry name" value="Sulfotransfer_5"/>
    <property type="match status" value="1"/>
</dbReference>
<keyword evidence="1" id="KW-0808">Transferase</keyword>
<evidence type="ECO:0000313" key="1">
    <source>
        <dbReference type="EMBL" id="GGK49515.1"/>
    </source>
</evidence>
<dbReference type="PANTHER" id="PTHR48419">
    <property type="entry name" value="SULFOTRANSFERASE DOMAIN-CONTAINING PROTEIN"/>
    <property type="match status" value="1"/>
</dbReference>
<protein>
    <submittedName>
        <fullName evidence="1">Branched chain amino acid aminotransferase</fullName>
    </submittedName>
</protein>
<evidence type="ECO:0000313" key="2">
    <source>
        <dbReference type="Proteomes" id="UP000600449"/>
    </source>
</evidence>
<dbReference type="InterPro" id="IPR053226">
    <property type="entry name" value="Pyrrolopyrazine_biosynth_F"/>
</dbReference>
<dbReference type="GO" id="GO:0008483">
    <property type="term" value="F:transaminase activity"/>
    <property type="evidence" value="ECO:0007669"/>
    <property type="project" value="UniProtKB-KW"/>
</dbReference>
<proteinExistence type="predicted"/>
<dbReference type="AlphaFoldDB" id="A0A917QHL7"/>
<gene>
    <name evidence="1" type="ORF">GCM10011322_40680</name>
</gene>
<keyword evidence="2" id="KW-1185">Reference proteome</keyword>
<dbReference type="Gene3D" id="3.40.50.300">
    <property type="entry name" value="P-loop containing nucleotide triphosphate hydrolases"/>
    <property type="match status" value="1"/>
</dbReference>
<keyword evidence="1" id="KW-0032">Aminotransferase</keyword>
<sequence>MHLSIALWGHPRSMSTALERSFMERGDFKVFHEAFSYVYFVHESRTTLPHQNPDPDHPRTYEAVRDMMERARLEKPVFHKDFPYHALEHLLADPDYLKGQINTFLIRDPEEAVLSHANVHPDVTRETLGYEQQARLFDFVVELTGEIPLVVNAADLADDPKGTIATFCARTGIDLVPEALSWDAGTRPEWSTWEGWHKDVIGSSGIGKPKKAYRYTYEDLPHLRDYVAYCRPFYEHLDQYRISPVKEAAE</sequence>
<dbReference type="RefSeq" id="WP_188915102.1">
    <property type="nucleotide sequence ID" value="NZ_BMMF01000014.1"/>
</dbReference>
<dbReference type="SUPFAM" id="SSF52540">
    <property type="entry name" value="P-loop containing nucleoside triphosphate hydrolases"/>
    <property type="match status" value="1"/>
</dbReference>
<accession>A0A917QHL7</accession>
<comment type="caution">
    <text evidence="1">The sequence shown here is derived from an EMBL/GenBank/DDBJ whole genome shotgun (WGS) entry which is preliminary data.</text>
</comment>